<dbReference type="Proteomes" id="UP001608902">
    <property type="component" value="Unassembled WGS sequence"/>
</dbReference>
<sequence>MTRSSLLTLWNSRSRLAVFAGVLALLVGVLRLCRDDLTVQSTGIVYSNSFSNDVDYDLDTLQYMYDLHKGSAHIRPVIEKPRKVHEFWRCLLPVPSYITRNASWVKNGRLYLYSAYYDDRPNSLYPNHHSIQVLSLSFRSMNLSHPLYCNIFDIKTNRYLVVEGTVREIWQRAWDPRDFFYIPNLITCPIPSYFATTDKFTISLTNAPCQAEKAAIAVERMPLQSRSKRDVVVCVKVSLKS</sequence>
<gene>
    <name evidence="1" type="ORF">AB6A40_010777</name>
</gene>
<dbReference type="AlphaFoldDB" id="A0ABD6EVW4"/>
<dbReference type="EMBL" id="JBGFUD010015091">
    <property type="protein sequence ID" value="MFH4984068.1"/>
    <property type="molecule type" value="Genomic_DNA"/>
</dbReference>
<evidence type="ECO:0000313" key="2">
    <source>
        <dbReference type="Proteomes" id="UP001608902"/>
    </source>
</evidence>
<reference evidence="1 2" key="1">
    <citation type="submission" date="2024-08" db="EMBL/GenBank/DDBJ databases">
        <title>Gnathostoma spinigerum genome.</title>
        <authorList>
            <person name="Gonzalez-Bertolin B."/>
            <person name="Monzon S."/>
            <person name="Zaballos A."/>
            <person name="Jimenez P."/>
            <person name="Dekumyoy P."/>
            <person name="Varona S."/>
            <person name="Cuesta I."/>
            <person name="Sumanam S."/>
            <person name="Adisakwattana P."/>
            <person name="Gasser R.B."/>
            <person name="Hernandez-Gonzalez A."/>
            <person name="Young N.D."/>
            <person name="Perteguer M.J."/>
        </authorList>
    </citation>
    <scope>NUCLEOTIDE SEQUENCE [LARGE SCALE GENOMIC DNA]</scope>
    <source>
        <strain evidence="1">AL3</strain>
        <tissue evidence="1">Liver</tissue>
    </source>
</reference>
<organism evidence="1 2">
    <name type="scientific">Gnathostoma spinigerum</name>
    <dbReference type="NCBI Taxonomy" id="75299"/>
    <lineage>
        <taxon>Eukaryota</taxon>
        <taxon>Metazoa</taxon>
        <taxon>Ecdysozoa</taxon>
        <taxon>Nematoda</taxon>
        <taxon>Chromadorea</taxon>
        <taxon>Rhabditida</taxon>
        <taxon>Spirurina</taxon>
        <taxon>Gnathostomatomorpha</taxon>
        <taxon>Gnathostomatoidea</taxon>
        <taxon>Gnathostomatidae</taxon>
        <taxon>Gnathostoma</taxon>
    </lineage>
</organism>
<name>A0ABD6EVW4_9BILA</name>
<accession>A0ABD6EVW4</accession>
<comment type="caution">
    <text evidence="1">The sequence shown here is derived from an EMBL/GenBank/DDBJ whole genome shotgun (WGS) entry which is preliminary data.</text>
</comment>
<protein>
    <submittedName>
        <fullName evidence="1">Uncharacterized protein</fullName>
    </submittedName>
</protein>
<proteinExistence type="predicted"/>
<evidence type="ECO:0000313" key="1">
    <source>
        <dbReference type="EMBL" id="MFH4984068.1"/>
    </source>
</evidence>
<keyword evidence="2" id="KW-1185">Reference proteome</keyword>